<dbReference type="InterPro" id="IPR011025">
    <property type="entry name" value="GproteinA_insert"/>
</dbReference>
<proteinExistence type="predicted"/>
<dbReference type="EMBL" id="CBMG010001009">
    <property type="protein sequence ID" value="CEG03479.1"/>
    <property type="molecule type" value="Genomic_DNA"/>
</dbReference>
<dbReference type="Gene3D" id="1.10.400.10">
    <property type="entry name" value="GI Alpha 1, domain 2-like"/>
    <property type="match status" value="1"/>
</dbReference>
<evidence type="ECO:0000313" key="1">
    <source>
        <dbReference type="EMBL" id="CEG03479.1"/>
    </source>
</evidence>
<name>A0A096PEX2_9HYPO</name>
<organism evidence="1">
    <name type="scientific">Fusarium acuminatum CS5907</name>
    <dbReference type="NCBI Taxonomy" id="1318461"/>
    <lineage>
        <taxon>Eukaryota</taxon>
        <taxon>Fungi</taxon>
        <taxon>Dikarya</taxon>
        <taxon>Ascomycota</taxon>
        <taxon>Pezizomycotina</taxon>
        <taxon>Sordariomycetes</taxon>
        <taxon>Hypocreomycetidae</taxon>
        <taxon>Hypocreales</taxon>
        <taxon>Nectriaceae</taxon>
        <taxon>Fusarium</taxon>
        <taxon>Fusarium tricinctum species complex</taxon>
    </lineage>
</organism>
<dbReference type="AlphaFoldDB" id="A0A096PEX2"/>
<accession>A0A096PEX2</accession>
<dbReference type="GO" id="GO:0007165">
    <property type="term" value="P:signal transduction"/>
    <property type="evidence" value="ECO:0007669"/>
    <property type="project" value="InterPro"/>
</dbReference>
<protein>
    <submittedName>
        <fullName evidence="2">Genomic scaffold, CS5907_Ctg0257</fullName>
    </submittedName>
    <submittedName>
        <fullName evidence="1">WGS project CBMG000000000 data, contig CS5907-c001011</fullName>
    </submittedName>
</protein>
<gene>
    <name evidence="1" type="ORF">BN851_0056190</name>
</gene>
<sequence>MQSDTASLYVHRDVDSLMTYPGTSISSSKRSIEFEFDAELFMSRIYKRWMKGLVKKTLHEQQSETPFSPRLSPRSQAIDNNLRMDAKRLQCECKILLLGSESRGEIARMFQCYAGLCQDELLKYRLAVFENVCESAKALVDAMRQYEVAPESDTIWGHVDFIMAFIPESGLALDPRFKTAIEAILGSPHYSEVMERCTEFYLPDIAE</sequence>
<reference evidence="1" key="1">
    <citation type="submission" date="2013-05" db="EMBL/GenBank/DDBJ databases">
        <title>Draft genome sequences of six wheat associated Fusarium spp. isolates.</title>
        <authorList>
            <person name="Moolhuijzen P.M."/>
            <person name="Manners J.M."/>
            <person name="Wilcox S."/>
            <person name="Bellgard M.I."/>
            <person name="Gardiner D.M."/>
        </authorList>
    </citation>
    <scope>NUCLEOTIDE SEQUENCE</scope>
    <source>
        <strain evidence="1">CS5907</strain>
    </source>
</reference>
<dbReference type="SUPFAM" id="SSF47895">
    <property type="entry name" value="Transducin (alpha subunit), insertion domain"/>
    <property type="match status" value="1"/>
</dbReference>
<evidence type="ECO:0000313" key="2">
    <source>
        <dbReference type="EMBL" id="CEG04268.1"/>
    </source>
</evidence>
<dbReference type="EMBL" id="HG321764">
    <property type="protein sequence ID" value="CEG04268.1"/>
    <property type="molecule type" value="Genomic_DNA"/>
</dbReference>